<evidence type="ECO:0008006" key="4">
    <source>
        <dbReference type="Google" id="ProtNLM"/>
    </source>
</evidence>
<feature type="transmembrane region" description="Helical" evidence="1">
    <location>
        <begin position="12"/>
        <end position="33"/>
    </location>
</feature>
<proteinExistence type="predicted"/>
<dbReference type="Proteomes" id="UP000198806">
    <property type="component" value="Unassembled WGS sequence"/>
</dbReference>
<dbReference type="AlphaFoldDB" id="A0A1I5H7G9"/>
<reference evidence="2 3" key="1">
    <citation type="submission" date="2016-10" db="EMBL/GenBank/DDBJ databases">
        <authorList>
            <person name="de Groot N.N."/>
        </authorList>
    </citation>
    <scope>NUCLEOTIDE SEQUENCE [LARGE SCALE GENOMIC DNA]</scope>
    <source>
        <strain evidence="2 3">DSM 1283</strain>
    </source>
</reference>
<organism evidence="2 3">
    <name type="scientific">Anaerocolumna aminovalerica</name>
    <dbReference type="NCBI Taxonomy" id="1527"/>
    <lineage>
        <taxon>Bacteria</taxon>
        <taxon>Bacillati</taxon>
        <taxon>Bacillota</taxon>
        <taxon>Clostridia</taxon>
        <taxon>Lachnospirales</taxon>
        <taxon>Lachnospiraceae</taxon>
        <taxon>Anaerocolumna</taxon>
    </lineage>
</organism>
<evidence type="ECO:0000313" key="3">
    <source>
        <dbReference type="Proteomes" id="UP000198806"/>
    </source>
</evidence>
<keyword evidence="1" id="KW-0812">Transmembrane</keyword>
<dbReference type="OrthoDB" id="3259185at2"/>
<dbReference type="InterPro" id="IPR038587">
    <property type="entry name" value="Ribosomal_eL40_sf"/>
</dbReference>
<gene>
    <name evidence="2" type="ORF">SAMN04489757_12642</name>
</gene>
<accession>A0A1I5H7G9</accession>
<keyword evidence="1" id="KW-0472">Membrane</keyword>
<keyword evidence="1" id="KW-1133">Transmembrane helix</keyword>
<dbReference type="Gene3D" id="4.10.1060.50">
    <property type="match status" value="1"/>
</dbReference>
<protein>
    <recommendedName>
        <fullName evidence="4">Zinc-ribbon domain-containing protein</fullName>
    </recommendedName>
</protein>
<sequence length="149" mass="16174">MSKISKERKVTYYIGMGLMIIGFLLFISVFFQVASFTNDPFSMTNTEPSFSNAIFGFILIAIGGIVSNVGAKGAAGSGMILDPDQAREDLKPFNEAKGQMLNDVISNIDVANNLAKPAEEKEVIKIKCRSCGTLNEEDAKFCKDCGETL</sequence>
<keyword evidence="3" id="KW-1185">Reference proteome</keyword>
<dbReference type="EMBL" id="FOWD01000026">
    <property type="protein sequence ID" value="SFO44050.1"/>
    <property type="molecule type" value="Genomic_DNA"/>
</dbReference>
<name>A0A1I5H7G9_9FIRM</name>
<evidence type="ECO:0000256" key="1">
    <source>
        <dbReference type="SAM" id="Phobius"/>
    </source>
</evidence>
<dbReference type="RefSeq" id="WP_091687509.1">
    <property type="nucleotide sequence ID" value="NZ_BAABFM010000078.1"/>
</dbReference>
<feature type="transmembrane region" description="Helical" evidence="1">
    <location>
        <begin position="53"/>
        <end position="71"/>
    </location>
</feature>
<evidence type="ECO:0000313" key="2">
    <source>
        <dbReference type="EMBL" id="SFO44050.1"/>
    </source>
</evidence>